<accession>A0A7X0DM64</accession>
<sequence>MPDPLPDPLTAPRPLFPLDSLRDPGCREVVVETAGDRSGFFVVRQGQTVHAYVNACPHQRVPLNWKPDTFLTPELDAIQCSLHRALFRIEDGYCTEGPCAGRSLTPVPVQVENGMVVVTAPAPSSVP</sequence>
<evidence type="ECO:0000256" key="4">
    <source>
        <dbReference type="ARBA" id="ARBA00023014"/>
    </source>
</evidence>
<evidence type="ECO:0000256" key="2">
    <source>
        <dbReference type="ARBA" id="ARBA00022723"/>
    </source>
</evidence>
<evidence type="ECO:0000259" key="5">
    <source>
        <dbReference type="PROSITE" id="PS51296"/>
    </source>
</evidence>
<dbReference type="Pfam" id="PF00355">
    <property type="entry name" value="Rieske"/>
    <property type="match status" value="1"/>
</dbReference>
<proteinExistence type="predicted"/>
<comment type="caution">
    <text evidence="6">The sequence shown here is derived from an EMBL/GenBank/DDBJ whole genome shotgun (WGS) entry which is preliminary data.</text>
</comment>
<dbReference type="Gene3D" id="2.102.10.10">
    <property type="entry name" value="Rieske [2Fe-2S] iron-sulphur domain"/>
    <property type="match status" value="1"/>
</dbReference>
<evidence type="ECO:0000313" key="7">
    <source>
        <dbReference type="Proteomes" id="UP000544872"/>
    </source>
</evidence>
<keyword evidence="2" id="KW-0479">Metal-binding</keyword>
<organism evidence="6 7">
    <name type="scientific">Novispirillum itersonii</name>
    <name type="common">Aquaspirillum itersonii</name>
    <dbReference type="NCBI Taxonomy" id="189"/>
    <lineage>
        <taxon>Bacteria</taxon>
        <taxon>Pseudomonadati</taxon>
        <taxon>Pseudomonadota</taxon>
        <taxon>Alphaproteobacteria</taxon>
        <taxon>Rhodospirillales</taxon>
        <taxon>Novispirillaceae</taxon>
        <taxon>Novispirillum</taxon>
    </lineage>
</organism>
<keyword evidence="3" id="KW-0408">Iron</keyword>
<name>A0A7X0DM64_NOVIT</name>
<dbReference type="CDD" id="cd03467">
    <property type="entry name" value="Rieske"/>
    <property type="match status" value="1"/>
</dbReference>
<dbReference type="PANTHER" id="PTHR40261:SF1">
    <property type="entry name" value="RIESKE DOMAIN-CONTAINING PROTEIN"/>
    <property type="match status" value="1"/>
</dbReference>
<feature type="domain" description="Rieske" evidence="5">
    <location>
        <begin position="15"/>
        <end position="118"/>
    </location>
</feature>
<reference evidence="6 7" key="1">
    <citation type="submission" date="2020-08" db="EMBL/GenBank/DDBJ databases">
        <title>Genomic Encyclopedia of Type Strains, Phase IV (KMG-IV): sequencing the most valuable type-strain genomes for metagenomic binning, comparative biology and taxonomic classification.</title>
        <authorList>
            <person name="Goeker M."/>
        </authorList>
    </citation>
    <scope>NUCLEOTIDE SEQUENCE [LARGE SCALE GENOMIC DNA]</scope>
    <source>
        <strain evidence="6 7">DSM 11590</strain>
    </source>
</reference>
<gene>
    <name evidence="6" type="ORF">FHS48_002148</name>
</gene>
<dbReference type="InterPro" id="IPR036922">
    <property type="entry name" value="Rieske_2Fe-2S_sf"/>
</dbReference>
<dbReference type="Proteomes" id="UP000544872">
    <property type="component" value="Unassembled WGS sequence"/>
</dbReference>
<dbReference type="PANTHER" id="PTHR40261">
    <property type="match status" value="1"/>
</dbReference>
<protein>
    <submittedName>
        <fullName evidence="6">Nitrite reductase/ring-hydroxylating ferredoxin subunit</fullName>
    </submittedName>
</protein>
<dbReference type="GO" id="GO:0051537">
    <property type="term" value="F:2 iron, 2 sulfur cluster binding"/>
    <property type="evidence" value="ECO:0007669"/>
    <property type="project" value="UniProtKB-KW"/>
</dbReference>
<evidence type="ECO:0000256" key="3">
    <source>
        <dbReference type="ARBA" id="ARBA00023004"/>
    </source>
</evidence>
<evidence type="ECO:0000313" key="6">
    <source>
        <dbReference type="EMBL" id="MBB6210723.1"/>
    </source>
</evidence>
<evidence type="ECO:0000256" key="1">
    <source>
        <dbReference type="ARBA" id="ARBA00022714"/>
    </source>
</evidence>
<dbReference type="PROSITE" id="PS51296">
    <property type="entry name" value="RIESKE"/>
    <property type="match status" value="1"/>
</dbReference>
<keyword evidence="7" id="KW-1185">Reference proteome</keyword>
<dbReference type="AlphaFoldDB" id="A0A7X0DM64"/>
<dbReference type="RefSeq" id="WP_184263549.1">
    <property type="nucleotide sequence ID" value="NZ_JACIIX010000007.1"/>
</dbReference>
<dbReference type="SUPFAM" id="SSF50022">
    <property type="entry name" value="ISP domain"/>
    <property type="match status" value="1"/>
</dbReference>
<dbReference type="InterPro" id="IPR017941">
    <property type="entry name" value="Rieske_2Fe-2S"/>
</dbReference>
<dbReference type="GO" id="GO:0046872">
    <property type="term" value="F:metal ion binding"/>
    <property type="evidence" value="ECO:0007669"/>
    <property type="project" value="UniProtKB-KW"/>
</dbReference>
<keyword evidence="4" id="KW-0411">Iron-sulfur</keyword>
<keyword evidence="1" id="KW-0001">2Fe-2S</keyword>
<dbReference type="EMBL" id="JACIIX010000007">
    <property type="protein sequence ID" value="MBB6210723.1"/>
    <property type="molecule type" value="Genomic_DNA"/>
</dbReference>